<feature type="compositionally biased region" description="Basic and acidic residues" evidence="2">
    <location>
        <begin position="818"/>
        <end position="827"/>
    </location>
</feature>
<dbReference type="KEGG" id="vcn:VOLCADRAFT_95256"/>
<dbReference type="GeneID" id="9624453"/>
<dbReference type="EMBL" id="GL378363">
    <property type="protein sequence ID" value="EFJ44533.1"/>
    <property type="molecule type" value="Genomic_DNA"/>
</dbReference>
<feature type="compositionally biased region" description="Low complexity" evidence="2">
    <location>
        <begin position="1986"/>
        <end position="2004"/>
    </location>
</feature>
<feature type="transmembrane region" description="Helical" evidence="3">
    <location>
        <begin position="1739"/>
        <end position="1765"/>
    </location>
</feature>
<evidence type="ECO:0000313" key="5">
    <source>
        <dbReference type="Proteomes" id="UP000001058"/>
    </source>
</evidence>
<protein>
    <submittedName>
        <fullName evidence="4">Uncharacterized protein</fullName>
    </submittedName>
</protein>
<feature type="transmembrane region" description="Helical" evidence="3">
    <location>
        <begin position="1918"/>
        <end position="1941"/>
    </location>
</feature>
<feature type="transmembrane region" description="Helical" evidence="3">
    <location>
        <begin position="1785"/>
        <end position="1807"/>
    </location>
</feature>
<feature type="region of interest" description="Disordered" evidence="2">
    <location>
        <begin position="435"/>
        <end position="461"/>
    </location>
</feature>
<evidence type="ECO:0000256" key="3">
    <source>
        <dbReference type="SAM" id="Phobius"/>
    </source>
</evidence>
<accession>D8U709</accession>
<feature type="compositionally biased region" description="Low complexity" evidence="2">
    <location>
        <begin position="128"/>
        <end position="150"/>
    </location>
</feature>
<feature type="compositionally biased region" description="Gly residues" evidence="2">
    <location>
        <begin position="761"/>
        <end position="772"/>
    </location>
</feature>
<feature type="region of interest" description="Disordered" evidence="2">
    <location>
        <begin position="755"/>
        <end position="793"/>
    </location>
</feature>
<proteinExistence type="predicted"/>
<feature type="compositionally biased region" description="Low complexity" evidence="2">
    <location>
        <begin position="435"/>
        <end position="452"/>
    </location>
</feature>
<feature type="transmembrane region" description="Helical" evidence="3">
    <location>
        <begin position="1704"/>
        <end position="1727"/>
    </location>
</feature>
<feature type="region of interest" description="Disordered" evidence="2">
    <location>
        <begin position="1211"/>
        <end position="1265"/>
    </location>
</feature>
<organism evidence="5">
    <name type="scientific">Volvox carteri f. nagariensis</name>
    <dbReference type="NCBI Taxonomy" id="3068"/>
    <lineage>
        <taxon>Eukaryota</taxon>
        <taxon>Viridiplantae</taxon>
        <taxon>Chlorophyta</taxon>
        <taxon>core chlorophytes</taxon>
        <taxon>Chlorophyceae</taxon>
        <taxon>CS clade</taxon>
        <taxon>Chlamydomonadales</taxon>
        <taxon>Volvocaceae</taxon>
        <taxon>Volvox</taxon>
    </lineage>
</organism>
<dbReference type="PROSITE" id="PS50088">
    <property type="entry name" value="ANK_REPEAT"/>
    <property type="match status" value="1"/>
</dbReference>
<sequence>MADQADNQDFPERLRGFLSENLGMSPLHMAVGQGCIHLVLMLLDVGRGAGLVGPTAQRLRRHCIGSASGGAAATSSLPSRLLTFMREVLPDGGAAAPGYVTVRHNRRTYELDCSNAVQEQPEQEEQQSAEASSPRQRQQQHQRGSEGQQGLRQSGAHGERLRPHVRSDTAATAAAAGEGTDVDAAAASATVGTQTGLGEGAAEAADRAMAATTSRTSAVASTSTLTAVSAGGEGSGGTWGSSGAGNAMTRSWVAWPVSQGAGAGARHASTAGGSNSVIGGGVAGAGAGAEIPGLVSERVAAGGGGEASMAALAVETRATHDPLGHAAYDDGASTNLGLPLEPVRSNENRSFGGGFDALTASRPPEAAAMADAALQAGGSGGECFPDTALLRPATAPSDALQLGRVPYSAVGLHRRSDSNVQNPVDKAAVAGTAAAAADNSSSIRGGSNTSSSVGVRSEVSAWQPQPGIEAAAAASAPTNASSTATASVQATLTFPRSAWGPTLIDDMRPPAGGAAEAAAAAAGGWLGPSYPPSLRTHSPPQLVPHVAISPTAQQQQQQPGQQPNSSGVSNVIAVRVLGGGNGGGGYGEQSSGTSLRSMLGAGSVEIPDALVRLLIPQVPLAVARLQNQSHTQPVELLSPAVAIWPTPTPASAAAAAAAAPSASTASAGPPSLVVEPEIGGQEVAEEDRAGEAMSQVGTSRPAMLQPLRPSAIAAAATGAKTGTGTRAATQMELSSNSPAGGLCIVMRCPDAIASRSRGRGHGGGTGTGGIGDSAGERAVGSAREGAAAGGRSTSGVDAAATAAATVIDDPCGGGNSWGEREGDRGESGSETNSTSNLGQVSQLVAWNRNGVIPLLQLDDFTEGCTRATLLLTPPLAPPLTPAAHPELQPPPQSPSSSSPGEQQLQARTSDNRARASRAGSSGSATGGGGGSSGAGAAAVSAAPAAQLVYVAWRRGQSLGPPCPLLLLPCGLEDVASELQALQPPPGQTFLMSSSYQAFLADLGIWLEALHASAPLSYTATTTTISSQPSSSATGGMGNGNGSIPAAAAASGSLGLLYRPRQLFHPSRRSSSGRTSSPGTGMAIGIGSGFSPPTAAAAAAAAGTASPAHGDLMEHRYSFGNSGGGGGASNSPWRASGPISRVGSAATAAVARQLTPLPTLPTTNTGGAPVAPAAASAGPSRSPGGLAAAEPLAPGDLLQRIEDMKPFCARGPQSFGTTRLPAVSPPLLPGARGPATAATPPPPQPQQQQQQTRFAQQRVTSGSPVMSGSDVLLDERIARIAEEVFCLGCDLLAYAVARGAEATARLIMGLLLVSWPQALPVTSLGVGAASSATATATAAAVQSGTITSWPRSVGSGGGPGLGRLQSVVSGFGAAEASVAAPQPQPQPRNTGQSVRAARLRCILDTCRNSNEQGHTLLHLAILSRSLPVVRLLLVTWPQEYGMPISELNLLDKAGLPPIAYLPSLSPPSPPASAAEQPAAAPAAAAMAEFAAAVEPLLLALGPPMPSEEGQAAAAASAAAPGRWGLQAVQEGGSETTSPAASGMWLLPGASARRSLADIIGIISSGGAGGGGAAHISTSELGTTGEEAQRLGAASRRLPRRRSGGAIAATAERVQSGVLQMGGDLREPPLSSSSSSAHISAAAATATAAIQHARASTVPSGTGTPAVAAAAAAAAVASPVWPQATPLGILGRPGGSVNLGRPLLRWALWAAVQVLLGSLQALGVLLFAMPRARDLLPSASFLAIPGALLWLPSVCLILTSCLSAAVALLPPLLLPLPPRWRPPLLPWLPAVFTSAGRTIACVMSLAAAVELSRARRTAATAAADDDDGSGGGGFRTAAGANGNANVVVGSGSRHGGLLTLMAGGRGMSGAEASMRMLLMTLAPTALEAGYVEPPIRASLLMSEYGLPLLYVILYDSVPAAVVWLAYAASNVILGMAVVALMDLHARGTGGGGRGSGHPAAADLGAAAAAAAAGCSRWKTAMHFEAQSADEQQDSSSFNSSKQQYSSGNISNGVDPLVFADGGAGTP</sequence>
<feature type="repeat" description="ANK" evidence="1">
    <location>
        <begin position="22"/>
        <end position="46"/>
    </location>
</feature>
<feature type="compositionally biased region" description="Low complexity" evidence="2">
    <location>
        <begin position="1245"/>
        <end position="1257"/>
    </location>
</feature>
<dbReference type="OrthoDB" id="553161at2759"/>
<reference evidence="4 5" key="1">
    <citation type="journal article" date="2010" name="Science">
        <title>Genomic analysis of organismal complexity in the multicellular green alga Volvox carteri.</title>
        <authorList>
            <person name="Prochnik S.E."/>
            <person name="Umen J."/>
            <person name="Nedelcu A.M."/>
            <person name="Hallmann A."/>
            <person name="Miller S.M."/>
            <person name="Nishii I."/>
            <person name="Ferris P."/>
            <person name="Kuo A."/>
            <person name="Mitros T."/>
            <person name="Fritz-Laylin L.K."/>
            <person name="Hellsten U."/>
            <person name="Chapman J."/>
            <person name="Simakov O."/>
            <person name="Rensing S.A."/>
            <person name="Terry A."/>
            <person name="Pangilinan J."/>
            <person name="Kapitonov V."/>
            <person name="Jurka J."/>
            <person name="Salamov A."/>
            <person name="Shapiro H."/>
            <person name="Schmutz J."/>
            <person name="Grimwood J."/>
            <person name="Lindquist E."/>
            <person name="Lucas S."/>
            <person name="Grigoriev I.V."/>
            <person name="Schmitt R."/>
            <person name="Kirk D."/>
            <person name="Rokhsar D.S."/>
        </authorList>
    </citation>
    <scope>NUCLEOTIDE SEQUENCE [LARGE SCALE GENOMIC DNA]</scope>
    <source>
        <strain evidence="5">f. Nagariensis / Eve</strain>
    </source>
</reference>
<evidence type="ECO:0000256" key="2">
    <source>
        <dbReference type="SAM" id="MobiDB-lite"/>
    </source>
</evidence>
<evidence type="ECO:0000313" key="4">
    <source>
        <dbReference type="EMBL" id="EFJ44533.1"/>
    </source>
</evidence>
<feature type="compositionally biased region" description="Low complexity" evidence="2">
    <location>
        <begin position="1228"/>
        <end position="1237"/>
    </location>
</feature>
<feature type="region of interest" description="Disordered" evidence="2">
    <location>
        <begin position="807"/>
        <end position="836"/>
    </location>
</feature>
<keyword evidence="5" id="KW-1185">Reference proteome</keyword>
<dbReference type="InParanoid" id="D8U709"/>
<feature type="region of interest" description="Disordered" evidence="2">
    <location>
        <begin position="1156"/>
        <end position="1185"/>
    </location>
</feature>
<dbReference type="PROSITE" id="PS50297">
    <property type="entry name" value="ANK_REP_REGION"/>
    <property type="match status" value="1"/>
</dbReference>
<feature type="region of interest" description="Disordered" evidence="2">
    <location>
        <begin position="115"/>
        <end position="177"/>
    </location>
</feature>
<keyword evidence="1" id="KW-0040">ANK repeat</keyword>
<dbReference type="Proteomes" id="UP000001058">
    <property type="component" value="Unassembled WGS sequence"/>
</dbReference>
<feature type="region of interest" description="Disordered" evidence="2">
    <location>
        <begin position="875"/>
        <end position="936"/>
    </location>
</feature>
<feature type="region of interest" description="Disordered" evidence="2">
    <location>
        <begin position="1986"/>
        <end position="2024"/>
    </location>
</feature>
<name>D8U709_VOLCA</name>
<keyword evidence="3" id="KW-0472">Membrane</keyword>
<evidence type="ECO:0000256" key="1">
    <source>
        <dbReference type="PROSITE-ProRule" id="PRU00023"/>
    </source>
</evidence>
<gene>
    <name evidence="4" type="ORF">VOLCADRAFT_95256</name>
</gene>
<feature type="region of interest" description="Disordered" evidence="2">
    <location>
        <begin position="1064"/>
        <end position="1086"/>
    </location>
</feature>
<dbReference type="InterPro" id="IPR002110">
    <property type="entry name" value="Ankyrin_rpt"/>
</dbReference>
<feature type="compositionally biased region" description="Low complexity" evidence="2">
    <location>
        <begin position="1068"/>
        <end position="1080"/>
    </location>
</feature>
<keyword evidence="3" id="KW-0812">Transmembrane</keyword>
<feature type="compositionally biased region" description="Basic and acidic residues" evidence="2">
    <location>
        <begin position="157"/>
        <end position="167"/>
    </location>
</feature>
<feature type="compositionally biased region" description="Low complexity" evidence="2">
    <location>
        <begin position="894"/>
        <end position="905"/>
    </location>
</feature>
<feature type="compositionally biased region" description="Gly residues" evidence="2">
    <location>
        <begin position="924"/>
        <end position="933"/>
    </location>
</feature>
<feature type="compositionally biased region" description="Low complexity" evidence="2">
    <location>
        <begin position="776"/>
        <end position="793"/>
    </location>
</feature>
<dbReference type="RefSeq" id="XP_002954383.1">
    <property type="nucleotide sequence ID" value="XM_002954337.1"/>
</dbReference>
<keyword evidence="3" id="KW-1133">Transmembrane helix</keyword>
<feature type="compositionally biased region" description="Low complexity" evidence="2">
    <location>
        <begin position="168"/>
        <end position="177"/>
    </location>
</feature>